<sequence>MARSVPDLRSLDTGRSGVLSVVVWEGLLTPGTLDLTPFRRASTDRWRSCSGLRLGVLGQVQIYASNVDPAFEGKGHSPFGRHTQSRGLAHGDDLLSESDLLARDDWDCRSKCGVYAER</sequence>
<name>A0ABX7RJG8_9ACTN</name>
<organism evidence="1 2">
    <name type="scientific">Streptomyces griseocarneus</name>
    <dbReference type="NCBI Taxonomy" id="51201"/>
    <lineage>
        <taxon>Bacteria</taxon>
        <taxon>Bacillati</taxon>
        <taxon>Actinomycetota</taxon>
        <taxon>Actinomycetes</taxon>
        <taxon>Kitasatosporales</taxon>
        <taxon>Streptomycetaceae</taxon>
        <taxon>Streptomyces</taxon>
    </lineage>
</organism>
<reference evidence="1 2" key="1">
    <citation type="submission" date="2021-03" db="EMBL/GenBank/DDBJ databases">
        <title>Streptomyces strains.</title>
        <authorList>
            <person name="Lund M.B."/>
            <person name="Toerring T."/>
        </authorList>
    </citation>
    <scope>NUCLEOTIDE SEQUENCE [LARGE SCALE GENOMIC DNA]</scope>
    <source>
        <strain evidence="1 2">KCC S-1010</strain>
    </source>
</reference>
<evidence type="ECO:0000313" key="1">
    <source>
        <dbReference type="EMBL" id="QSY48409.1"/>
    </source>
</evidence>
<evidence type="ECO:0000313" key="2">
    <source>
        <dbReference type="Proteomes" id="UP000671836"/>
    </source>
</evidence>
<dbReference type="Proteomes" id="UP000671836">
    <property type="component" value="Chromosome"/>
</dbReference>
<gene>
    <name evidence="1" type="ORF">J3S04_25260</name>
</gene>
<protein>
    <submittedName>
        <fullName evidence="1">Uncharacterized protein</fullName>
    </submittedName>
</protein>
<accession>A0ABX7RJG8</accession>
<dbReference type="RefSeq" id="WP_086573192.1">
    <property type="nucleotide sequence ID" value="NZ_CP071595.1"/>
</dbReference>
<proteinExistence type="predicted"/>
<keyword evidence="2" id="KW-1185">Reference proteome</keyword>
<dbReference type="EMBL" id="CP071595">
    <property type="protein sequence ID" value="QSY48409.1"/>
    <property type="molecule type" value="Genomic_DNA"/>
</dbReference>